<dbReference type="InterPro" id="IPR000073">
    <property type="entry name" value="AB_hydrolase_1"/>
</dbReference>
<dbReference type="SUPFAM" id="SSF53474">
    <property type="entry name" value="alpha/beta-Hydrolases"/>
    <property type="match status" value="1"/>
</dbReference>
<accession>A1ZRV7</accession>
<dbReference type="eggNOG" id="COG0596">
    <property type="taxonomic scope" value="Bacteria"/>
</dbReference>
<dbReference type="FunFam" id="3.40.50.1820:FF:000039">
    <property type="entry name" value="Esterase ybfF"/>
    <property type="match status" value="1"/>
</dbReference>
<dbReference type="Proteomes" id="UP000004095">
    <property type="component" value="Unassembled WGS sequence"/>
</dbReference>
<organism evidence="3 4">
    <name type="scientific">Microscilla marina ATCC 23134</name>
    <dbReference type="NCBI Taxonomy" id="313606"/>
    <lineage>
        <taxon>Bacteria</taxon>
        <taxon>Pseudomonadati</taxon>
        <taxon>Bacteroidota</taxon>
        <taxon>Cytophagia</taxon>
        <taxon>Cytophagales</taxon>
        <taxon>Microscillaceae</taxon>
        <taxon>Microscilla</taxon>
    </lineage>
</organism>
<keyword evidence="4" id="KW-1185">Reference proteome</keyword>
<feature type="domain" description="AB hydrolase-1" evidence="2">
    <location>
        <begin position="13"/>
        <end position="242"/>
    </location>
</feature>
<evidence type="ECO:0000256" key="1">
    <source>
        <dbReference type="ARBA" id="ARBA00022801"/>
    </source>
</evidence>
<evidence type="ECO:0000313" key="4">
    <source>
        <dbReference type="Proteomes" id="UP000004095"/>
    </source>
</evidence>
<dbReference type="InterPro" id="IPR029058">
    <property type="entry name" value="AB_hydrolase_fold"/>
</dbReference>
<evidence type="ECO:0000259" key="2">
    <source>
        <dbReference type="Pfam" id="PF00561"/>
    </source>
</evidence>
<dbReference type="PANTHER" id="PTHR46118:SF4">
    <property type="entry name" value="PROTEIN ABHD11"/>
    <property type="match status" value="1"/>
</dbReference>
<dbReference type="Gene3D" id="3.40.50.1820">
    <property type="entry name" value="alpha/beta hydrolase"/>
    <property type="match status" value="1"/>
</dbReference>
<dbReference type="PANTHER" id="PTHR46118">
    <property type="entry name" value="PROTEIN ABHD11"/>
    <property type="match status" value="1"/>
</dbReference>
<dbReference type="OrthoDB" id="9808398at2"/>
<dbReference type="EMBL" id="AAWS01000029">
    <property type="protein sequence ID" value="EAY26845.1"/>
    <property type="molecule type" value="Genomic_DNA"/>
</dbReference>
<sequence length="255" mass="29131">MELHYKTFGEGTPLLILHGLFGSSDNWLTIGKKLAEQYQVYLIDQRNHGRSPWSDQWNYEAMSDDLHEFVEQHQLQDFVLIGHSMGGKTAMNYAVNHTPSKIEKLVVVDIAPKTYPIHHDKIVAGLNALDLSQVNSRKAADEQLAAYIDEVGVRQFLLKNLYRNEEKNFEWRINLPVIGENLTNVSGGLTEDKQYEGTTLFIRGRKSNYIKEDDEAVIHQHFPQATLQTVENAGHWVHAESPAEFLEMLLTFLQG</sequence>
<dbReference type="Pfam" id="PF00561">
    <property type="entry name" value="Abhydrolase_1"/>
    <property type="match status" value="1"/>
</dbReference>
<keyword evidence="1 3" id="KW-0378">Hydrolase</keyword>
<comment type="caution">
    <text evidence="3">The sequence shown here is derived from an EMBL/GenBank/DDBJ whole genome shotgun (WGS) entry which is preliminary data.</text>
</comment>
<reference evidence="3 4" key="1">
    <citation type="submission" date="2007-01" db="EMBL/GenBank/DDBJ databases">
        <authorList>
            <person name="Haygood M."/>
            <person name="Podell S."/>
            <person name="Anderson C."/>
            <person name="Hopkinson B."/>
            <person name="Roe K."/>
            <person name="Barbeau K."/>
            <person name="Gaasterland T."/>
            <person name="Ferriera S."/>
            <person name="Johnson J."/>
            <person name="Kravitz S."/>
            <person name="Beeson K."/>
            <person name="Sutton G."/>
            <person name="Rogers Y.-H."/>
            <person name="Friedman R."/>
            <person name="Frazier M."/>
            <person name="Venter J.C."/>
        </authorList>
    </citation>
    <scope>NUCLEOTIDE SEQUENCE [LARGE SCALE GENOMIC DNA]</scope>
    <source>
        <strain evidence="3 4">ATCC 23134</strain>
    </source>
</reference>
<dbReference type="GO" id="GO:0016787">
    <property type="term" value="F:hydrolase activity"/>
    <property type="evidence" value="ECO:0007669"/>
    <property type="project" value="UniProtKB-KW"/>
</dbReference>
<evidence type="ECO:0000313" key="3">
    <source>
        <dbReference type="EMBL" id="EAY26845.1"/>
    </source>
</evidence>
<dbReference type="RefSeq" id="WP_002700091.1">
    <property type="nucleotide sequence ID" value="NZ_AAWS01000029.1"/>
</dbReference>
<name>A1ZRV7_MICM2</name>
<dbReference type="AlphaFoldDB" id="A1ZRV7"/>
<gene>
    <name evidence="3" type="ORF">M23134_04795</name>
</gene>
<protein>
    <submittedName>
        <fullName evidence="3">Alpha/beta superfamily hydrolase</fullName>
    </submittedName>
</protein>
<dbReference type="PRINTS" id="PR00111">
    <property type="entry name" value="ABHYDROLASE"/>
</dbReference>
<proteinExistence type="predicted"/>